<dbReference type="InterPro" id="IPR029063">
    <property type="entry name" value="SAM-dependent_MTases_sf"/>
</dbReference>
<protein>
    <submittedName>
        <fullName evidence="3">Methyltransferase domain-containing protein</fullName>
    </submittedName>
</protein>
<dbReference type="SUPFAM" id="SSF53335">
    <property type="entry name" value="S-adenosyl-L-methionine-dependent methyltransferases"/>
    <property type="match status" value="1"/>
</dbReference>
<keyword evidence="5" id="KW-1185">Reference proteome</keyword>
<keyword evidence="1" id="KW-0808">Transferase</keyword>
<dbReference type="CDD" id="cd02440">
    <property type="entry name" value="AdoMet_MTases"/>
    <property type="match status" value="1"/>
</dbReference>
<evidence type="ECO:0000313" key="5">
    <source>
        <dbReference type="Proteomes" id="UP000677265"/>
    </source>
</evidence>
<name>A0A942YAS6_9BACI</name>
<reference evidence="3" key="1">
    <citation type="submission" date="2021-05" db="EMBL/GenBank/DDBJ databases">
        <title>Novel Bacillus species.</title>
        <authorList>
            <person name="Liu G."/>
        </authorList>
    </citation>
    <scope>NUCLEOTIDE SEQUENCE</scope>
    <source>
        <strain evidence="3 5">FJAT-50051</strain>
    </source>
</reference>
<dbReference type="Gene3D" id="3.40.50.150">
    <property type="entry name" value="Vaccinia Virus protein VP39"/>
    <property type="match status" value="1"/>
</dbReference>
<evidence type="ECO:0000313" key="4">
    <source>
        <dbReference type="EMBL" id="MCH6266482.1"/>
    </source>
</evidence>
<dbReference type="Gene3D" id="2.20.25.110">
    <property type="entry name" value="S-adenosyl-L-methionine-dependent methyltransferases"/>
    <property type="match status" value="1"/>
</dbReference>
<dbReference type="EMBL" id="JAGYPE010000005">
    <property type="protein sequence ID" value="MBS4184912.1"/>
    <property type="molecule type" value="Genomic_DNA"/>
</dbReference>
<keyword evidence="3" id="KW-0489">Methyltransferase</keyword>
<feature type="domain" description="Methyltransferase" evidence="2">
    <location>
        <begin position="42"/>
        <end position="136"/>
    </location>
</feature>
<organism evidence="3">
    <name type="scientific">Neobacillus citreus</name>
    <dbReference type="NCBI Taxonomy" id="2833578"/>
    <lineage>
        <taxon>Bacteria</taxon>
        <taxon>Bacillati</taxon>
        <taxon>Bacillota</taxon>
        <taxon>Bacilli</taxon>
        <taxon>Bacillales</taxon>
        <taxon>Bacillaceae</taxon>
        <taxon>Neobacillus</taxon>
    </lineage>
</organism>
<accession>A0A942YAS6</accession>
<dbReference type="InterPro" id="IPR041698">
    <property type="entry name" value="Methyltransf_25"/>
</dbReference>
<gene>
    <name evidence="4" type="ORF">KHB02_013210</name>
    <name evidence="3" type="ORF">KHB02_26390</name>
</gene>
<dbReference type="PANTHER" id="PTHR43861">
    <property type="entry name" value="TRANS-ACONITATE 2-METHYLTRANSFERASE-RELATED"/>
    <property type="match status" value="1"/>
</dbReference>
<dbReference type="Proteomes" id="UP000677265">
    <property type="component" value="Unassembled WGS sequence"/>
</dbReference>
<sequence>MTSYQHFAYLYDELMKDAPYDEWIRFVEEKLAKYDIKGRKLLDLACGTGQLSVRFAKQGFQVTGSDLSADMLAVAQAKAEAEGLVIPFFEQNMAEFENLEQFDVIGIFCDSLNYLETEQEVKETFLHVFQHLQQGGLFIFDVHSIYKIIQVFMNQTFALNEDHIAYIWNSFPGEEPNSVEHELSFFVLDEKSGRYDRYDELHYQRTFSVQQYSDWLAEAGFQLLEINADFEHAKPQTHSERIFFIAHKK</sequence>
<comment type="caution">
    <text evidence="3">The sequence shown here is derived from an EMBL/GenBank/DDBJ whole genome shotgun (WGS) entry which is preliminary data.</text>
</comment>
<dbReference type="Pfam" id="PF13649">
    <property type="entry name" value="Methyltransf_25"/>
    <property type="match status" value="1"/>
</dbReference>
<dbReference type="GO" id="GO:0008168">
    <property type="term" value="F:methyltransferase activity"/>
    <property type="evidence" value="ECO:0007669"/>
    <property type="project" value="UniProtKB-KW"/>
</dbReference>
<dbReference type="GO" id="GO:0032259">
    <property type="term" value="P:methylation"/>
    <property type="evidence" value="ECO:0007669"/>
    <property type="project" value="UniProtKB-KW"/>
</dbReference>
<dbReference type="RefSeq" id="WP_213144794.1">
    <property type="nucleotide sequence ID" value="NZ_JAGYPE020000021.1"/>
</dbReference>
<dbReference type="EMBL" id="JAGYPE020000021">
    <property type="protein sequence ID" value="MCH6266482.1"/>
    <property type="molecule type" value="Genomic_DNA"/>
</dbReference>
<dbReference type="AlphaFoldDB" id="A0A942YAS6"/>
<proteinExistence type="predicted"/>
<evidence type="ECO:0000256" key="1">
    <source>
        <dbReference type="ARBA" id="ARBA00022679"/>
    </source>
</evidence>
<evidence type="ECO:0000259" key="2">
    <source>
        <dbReference type="Pfam" id="PF13649"/>
    </source>
</evidence>
<evidence type="ECO:0000313" key="3">
    <source>
        <dbReference type="EMBL" id="MBS4184912.1"/>
    </source>
</evidence>